<gene>
    <name evidence="1" type="ORF">ILEXP_LOCUS20422</name>
</gene>
<dbReference type="AlphaFoldDB" id="A0ABC8S4Q7"/>
<sequence length="100" mass="10704">MSRTYKSPLSPSVSKPQASSRCSLSLTTAISAAYVSLCCSFCGHSTTGNVQLSASLSLRCTTLTGHHTNNAEHTQDIHTPCTQYVRQNAPNSIPLSRCKC</sequence>
<organism evidence="1 2">
    <name type="scientific">Ilex paraguariensis</name>
    <name type="common">yerba mate</name>
    <dbReference type="NCBI Taxonomy" id="185542"/>
    <lineage>
        <taxon>Eukaryota</taxon>
        <taxon>Viridiplantae</taxon>
        <taxon>Streptophyta</taxon>
        <taxon>Embryophyta</taxon>
        <taxon>Tracheophyta</taxon>
        <taxon>Spermatophyta</taxon>
        <taxon>Magnoliopsida</taxon>
        <taxon>eudicotyledons</taxon>
        <taxon>Gunneridae</taxon>
        <taxon>Pentapetalae</taxon>
        <taxon>asterids</taxon>
        <taxon>campanulids</taxon>
        <taxon>Aquifoliales</taxon>
        <taxon>Aquifoliaceae</taxon>
        <taxon>Ilex</taxon>
    </lineage>
</organism>
<dbReference type="EMBL" id="CAUOFW020002241">
    <property type="protein sequence ID" value="CAK9152208.1"/>
    <property type="molecule type" value="Genomic_DNA"/>
</dbReference>
<accession>A0ABC8S4Q7</accession>
<protein>
    <submittedName>
        <fullName evidence="1">Uncharacterized protein</fullName>
    </submittedName>
</protein>
<proteinExistence type="predicted"/>
<evidence type="ECO:0000313" key="2">
    <source>
        <dbReference type="Proteomes" id="UP001642360"/>
    </source>
</evidence>
<dbReference type="Proteomes" id="UP001642360">
    <property type="component" value="Unassembled WGS sequence"/>
</dbReference>
<name>A0ABC8S4Q7_9AQUA</name>
<reference evidence="1 2" key="1">
    <citation type="submission" date="2024-02" db="EMBL/GenBank/DDBJ databases">
        <authorList>
            <person name="Vignale AGUSTIN F."/>
            <person name="Sosa J E."/>
            <person name="Modenutti C."/>
        </authorList>
    </citation>
    <scope>NUCLEOTIDE SEQUENCE [LARGE SCALE GENOMIC DNA]</scope>
</reference>
<evidence type="ECO:0000313" key="1">
    <source>
        <dbReference type="EMBL" id="CAK9152208.1"/>
    </source>
</evidence>
<keyword evidence="2" id="KW-1185">Reference proteome</keyword>
<comment type="caution">
    <text evidence="1">The sequence shown here is derived from an EMBL/GenBank/DDBJ whole genome shotgun (WGS) entry which is preliminary data.</text>
</comment>